<dbReference type="InterPro" id="IPR013083">
    <property type="entry name" value="Znf_RING/FYVE/PHD"/>
</dbReference>
<feature type="compositionally biased region" description="Pro residues" evidence="5">
    <location>
        <begin position="18"/>
        <end position="28"/>
    </location>
</feature>
<dbReference type="GO" id="GO:0061630">
    <property type="term" value="F:ubiquitin protein ligase activity"/>
    <property type="evidence" value="ECO:0007669"/>
    <property type="project" value="TreeGrafter"/>
</dbReference>
<evidence type="ECO:0000313" key="7">
    <source>
        <dbReference type="EMBL" id="OEL16916.1"/>
    </source>
</evidence>
<dbReference type="PANTHER" id="PTHR45931:SF23">
    <property type="entry name" value="OS12G0134500 PROTEIN"/>
    <property type="match status" value="1"/>
</dbReference>
<dbReference type="InterPro" id="IPR051834">
    <property type="entry name" value="RING_finger_E3_ligase"/>
</dbReference>
<dbReference type="Gene3D" id="3.30.40.10">
    <property type="entry name" value="Zinc/RING finger domain, C3HC4 (zinc finger)"/>
    <property type="match status" value="1"/>
</dbReference>
<keyword evidence="8" id="KW-1185">Reference proteome</keyword>
<evidence type="ECO:0000256" key="3">
    <source>
        <dbReference type="ARBA" id="ARBA00022833"/>
    </source>
</evidence>
<feature type="domain" description="RING-type" evidence="6">
    <location>
        <begin position="64"/>
        <end position="113"/>
    </location>
</feature>
<dbReference type="SMART" id="SM00184">
    <property type="entry name" value="RING"/>
    <property type="match status" value="1"/>
</dbReference>
<evidence type="ECO:0000256" key="1">
    <source>
        <dbReference type="ARBA" id="ARBA00022723"/>
    </source>
</evidence>
<dbReference type="OrthoDB" id="21204at2759"/>
<accession>A0A1E5UVK3</accession>
<dbReference type="Proteomes" id="UP000095767">
    <property type="component" value="Unassembled WGS sequence"/>
</dbReference>
<feature type="compositionally biased region" description="Pro residues" evidence="5">
    <location>
        <begin position="1"/>
        <end position="10"/>
    </location>
</feature>
<dbReference type="SUPFAM" id="SSF57850">
    <property type="entry name" value="RING/U-box"/>
    <property type="match status" value="1"/>
</dbReference>
<evidence type="ECO:0000256" key="5">
    <source>
        <dbReference type="SAM" id="MobiDB-lite"/>
    </source>
</evidence>
<dbReference type="PROSITE" id="PS50089">
    <property type="entry name" value="ZF_RING_2"/>
    <property type="match status" value="1"/>
</dbReference>
<evidence type="ECO:0000259" key="6">
    <source>
        <dbReference type="PROSITE" id="PS50089"/>
    </source>
</evidence>
<reference evidence="7 8" key="1">
    <citation type="submission" date="2016-09" db="EMBL/GenBank/DDBJ databases">
        <title>The draft genome of Dichanthelium oligosanthes: A C3 panicoid grass species.</title>
        <authorList>
            <person name="Studer A.J."/>
            <person name="Schnable J.C."/>
            <person name="Brutnell T.P."/>
        </authorList>
    </citation>
    <scope>NUCLEOTIDE SEQUENCE [LARGE SCALE GENOMIC DNA]</scope>
    <source>
        <strain evidence="8">cv. Kellogg 1175</strain>
        <tissue evidence="7">Leaf</tissue>
    </source>
</reference>
<dbReference type="InterPro" id="IPR001841">
    <property type="entry name" value="Znf_RING"/>
</dbReference>
<dbReference type="PANTHER" id="PTHR45931">
    <property type="entry name" value="SI:CH211-59O9.10"/>
    <property type="match status" value="1"/>
</dbReference>
<proteinExistence type="predicted"/>
<evidence type="ECO:0000256" key="2">
    <source>
        <dbReference type="ARBA" id="ARBA00022771"/>
    </source>
</evidence>
<organism evidence="7 8">
    <name type="scientific">Dichanthelium oligosanthes</name>
    <dbReference type="NCBI Taxonomy" id="888268"/>
    <lineage>
        <taxon>Eukaryota</taxon>
        <taxon>Viridiplantae</taxon>
        <taxon>Streptophyta</taxon>
        <taxon>Embryophyta</taxon>
        <taxon>Tracheophyta</taxon>
        <taxon>Spermatophyta</taxon>
        <taxon>Magnoliopsida</taxon>
        <taxon>Liliopsida</taxon>
        <taxon>Poales</taxon>
        <taxon>Poaceae</taxon>
        <taxon>PACMAD clade</taxon>
        <taxon>Panicoideae</taxon>
        <taxon>Panicodae</taxon>
        <taxon>Paniceae</taxon>
        <taxon>Dichantheliinae</taxon>
        <taxon>Dichanthelium</taxon>
    </lineage>
</organism>
<dbReference type="EMBL" id="LWDX02061603">
    <property type="protein sequence ID" value="OEL16916.1"/>
    <property type="molecule type" value="Genomic_DNA"/>
</dbReference>
<dbReference type="GO" id="GO:0008270">
    <property type="term" value="F:zinc ion binding"/>
    <property type="evidence" value="ECO:0007669"/>
    <property type="project" value="UniProtKB-KW"/>
</dbReference>
<dbReference type="GO" id="GO:0006511">
    <property type="term" value="P:ubiquitin-dependent protein catabolic process"/>
    <property type="evidence" value="ECO:0007669"/>
    <property type="project" value="TreeGrafter"/>
</dbReference>
<keyword evidence="3" id="KW-0862">Zinc</keyword>
<evidence type="ECO:0000256" key="4">
    <source>
        <dbReference type="PROSITE-ProRule" id="PRU00175"/>
    </source>
</evidence>
<dbReference type="GO" id="GO:0005634">
    <property type="term" value="C:nucleus"/>
    <property type="evidence" value="ECO:0007669"/>
    <property type="project" value="TreeGrafter"/>
</dbReference>
<evidence type="ECO:0000313" key="8">
    <source>
        <dbReference type="Proteomes" id="UP000095767"/>
    </source>
</evidence>
<keyword evidence="1" id="KW-0479">Metal-binding</keyword>
<comment type="caution">
    <text evidence="7">The sequence shown here is derived from an EMBL/GenBank/DDBJ whole genome shotgun (WGS) entry which is preliminary data.</text>
</comment>
<name>A0A1E5UVK3_9POAL</name>
<dbReference type="AlphaFoldDB" id="A0A1E5UVK3"/>
<protein>
    <recommendedName>
        <fullName evidence="6">RING-type domain-containing protein</fullName>
    </recommendedName>
</protein>
<feature type="region of interest" description="Disordered" evidence="5">
    <location>
        <begin position="1"/>
        <end position="42"/>
    </location>
</feature>
<dbReference type="Pfam" id="PF13639">
    <property type="entry name" value="zf-RING_2"/>
    <property type="match status" value="1"/>
</dbReference>
<keyword evidence="2 4" id="KW-0863">Zinc-finger</keyword>
<gene>
    <name evidence="7" type="ORF">BAE44_0022062</name>
</gene>
<sequence>MAPAFPPPPHHPVRTRLPTPPVHLPAPAPASSHQGHKRGRAPASRKAILGLLQEVTTGYSSEECSICLQDFHRADPEVETPLRAMRPMPCSHAFHQHCILGWLRCNPVCPLCRHQLPIATEEEEQELPIATEKRQEQGRRTRRGRVSAYYYEDEQDFIQRYIDHAGIDDQRESWG</sequence>